<dbReference type="EC" id="4.1.1.23" evidence="7"/>
<comment type="caution">
    <text evidence="9">The sequence shown here is derived from an EMBL/GenBank/DDBJ whole genome shotgun (WGS) entry which is preliminary data.</text>
</comment>
<dbReference type="EMBL" id="LCAG01000032">
    <property type="protein sequence ID" value="KKR85795.1"/>
    <property type="molecule type" value="Genomic_DNA"/>
</dbReference>
<comment type="catalytic activity">
    <reaction evidence="6">
        <text>orotidine 5'-phosphate + H(+) = UMP + CO2</text>
        <dbReference type="Rhea" id="RHEA:11596"/>
        <dbReference type="ChEBI" id="CHEBI:15378"/>
        <dbReference type="ChEBI" id="CHEBI:16526"/>
        <dbReference type="ChEBI" id="CHEBI:57538"/>
        <dbReference type="ChEBI" id="CHEBI:57865"/>
        <dbReference type="EC" id="4.1.1.23"/>
    </reaction>
</comment>
<dbReference type="InterPro" id="IPR001754">
    <property type="entry name" value="OMPdeCOase_dom"/>
</dbReference>
<evidence type="ECO:0000256" key="4">
    <source>
        <dbReference type="ARBA" id="ARBA00022975"/>
    </source>
</evidence>
<evidence type="ECO:0000313" key="10">
    <source>
        <dbReference type="Proteomes" id="UP000034854"/>
    </source>
</evidence>
<dbReference type="GO" id="GO:0044205">
    <property type="term" value="P:'de novo' UMP biosynthetic process"/>
    <property type="evidence" value="ECO:0007669"/>
    <property type="project" value="UniProtKB-UniPathway"/>
</dbReference>
<dbReference type="PATRIC" id="fig|1618409.3.peg.930"/>
<dbReference type="AlphaFoldDB" id="A0A0G0WMW5"/>
<dbReference type="GO" id="GO:0004590">
    <property type="term" value="F:orotidine-5'-phosphate decarboxylase activity"/>
    <property type="evidence" value="ECO:0007669"/>
    <property type="project" value="UniProtKB-UniRule"/>
</dbReference>
<dbReference type="Proteomes" id="UP000034854">
    <property type="component" value="Unassembled WGS sequence"/>
</dbReference>
<proteinExistence type="inferred from homology"/>
<comment type="similarity">
    <text evidence="2">Belongs to the OMP decarboxylase family. Type 2 subfamily.</text>
</comment>
<evidence type="ECO:0000256" key="1">
    <source>
        <dbReference type="ARBA" id="ARBA00004861"/>
    </source>
</evidence>
<dbReference type="UniPathway" id="UPA00070">
    <property type="reaction ID" value="UER00120"/>
</dbReference>
<keyword evidence="4" id="KW-0665">Pyrimidine biosynthesis</keyword>
<dbReference type="NCBIfam" id="TIGR02127">
    <property type="entry name" value="pyrF_sub2"/>
    <property type="match status" value="1"/>
</dbReference>
<dbReference type="InterPro" id="IPR011060">
    <property type="entry name" value="RibuloseP-bd_barrel"/>
</dbReference>
<dbReference type="InterPro" id="IPR013785">
    <property type="entry name" value="Aldolase_TIM"/>
</dbReference>
<dbReference type="PANTHER" id="PTHR43375">
    <property type="entry name" value="OROTIDINE 5'-PHOSPHATE DECARBOXYLASE"/>
    <property type="match status" value="1"/>
</dbReference>
<comment type="pathway">
    <text evidence="1">Pyrimidine metabolism; UMP biosynthesis via de novo pathway; UMP from orotate: step 2/2.</text>
</comment>
<sequence>MNFQDKLDKAVSKNSSLLCVGLDPDPSKLKKGQSQFEFNKNIIDQTADLVCAFKPQVAFYAAAGLKGLGDLIKTIDYIHKHNSQIPVLLDAKRADVGHTSEMYAQEVFDVFSADAATVHPYYGLDSLEPFFKRSDRGIFVICRTSNSSAGDFQDLMIGNESLYVKVAKQIRSWSEKYPNVFLEIGATWPDEIGVLRKLTKNMLFLIAGIGAQGGNLQNTLKNGLRKDGRGLIISASRSIIYAQDSKLAAQKLKDEINKYR</sequence>
<dbReference type="SUPFAM" id="SSF51366">
    <property type="entry name" value="Ribulose-phoshate binding barrel"/>
    <property type="match status" value="1"/>
</dbReference>
<evidence type="ECO:0000313" key="9">
    <source>
        <dbReference type="EMBL" id="KKR85795.1"/>
    </source>
</evidence>
<evidence type="ECO:0000256" key="2">
    <source>
        <dbReference type="ARBA" id="ARBA00008847"/>
    </source>
</evidence>
<dbReference type="Pfam" id="PF00215">
    <property type="entry name" value="OMPdecase"/>
    <property type="match status" value="1"/>
</dbReference>
<dbReference type="GO" id="GO:0006207">
    <property type="term" value="P:'de novo' pyrimidine nucleobase biosynthetic process"/>
    <property type="evidence" value="ECO:0007669"/>
    <property type="project" value="InterPro"/>
</dbReference>
<evidence type="ECO:0000256" key="7">
    <source>
        <dbReference type="NCBIfam" id="TIGR02127"/>
    </source>
</evidence>
<keyword evidence="3" id="KW-0210">Decarboxylase</keyword>
<gene>
    <name evidence="9" type="ORF">UU34_C0032G0003</name>
</gene>
<evidence type="ECO:0000256" key="6">
    <source>
        <dbReference type="ARBA" id="ARBA00049157"/>
    </source>
</evidence>
<dbReference type="Gene3D" id="3.20.20.70">
    <property type="entry name" value="Aldolase class I"/>
    <property type="match status" value="1"/>
</dbReference>
<name>A0A0G0WMW5_9BACT</name>
<reference evidence="9 10" key="1">
    <citation type="journal article" date="2015" name="Nature">
        <title>rRNA introns, odd ribosomes, and small enigmatic genomes across a large radiation of phyla.</title>
        <authorList>
            <person name="Brown C.T."/>
            <person name="Hug L.A."/>
            <person name="Thomas B.C."/>
            <person name="Sharon I."/>
            <person name="Castelle C.J."/>
            <person name="Singh A."/>
            <person name="Wilkins M.J."/>
            <person name="Williams K.H."/>
            <person name="Banfield J.F."/>
        </authorList>
    </citation>
    <scope>NUCLEOTIDE SEQUENCE [LARGE SCALE GENOMIC DNA]</scope>
</reference>
<protein>
    <recommendedName>
        <fullName evidence="7">Orotidine-5'-phosphate decarboxylase</fullName>
        <ecNumber evidence="7">4.1.1.23</ecNumber>
    </recommendedName>
</protein>
<dbReference type="SMART" id="SM00934">
    <property type="entry name" value="OMPdecase"/>
    <property type="match status" value="1"/>
</dbReference>
<organism evidence="9 10">
    <name type="scientific">Candidatus Curtissbacteria bacterium GW2011_GWA1_41_11</name>
    <dbReference type="NCBI Taxonomy" id="1618409"/>
    <lineage>
        <taxon>Bacteria</taxon>
        <taxon>Candidatus Curtissiibacteriota</taxon>
    </lineage>
</organism>
<feature type="domain" description="Orotidine 5'-phosphate decarboxylase" evidence="8">
    <location>
        <begin position="17"/>
        <end position="252"/>
    </location>
</feature>
<keyword evidence="5" id="KW-0456">Lyase</keyword>
<dbReference type="CDD" id="cd04725">
    <property type="entry name" value="OMP_decarboxylase_like"/>
    <property type="match status" value="1"/>
</dbReference>
<dbReference type="InterPro" id="IPR011995">
    <property type="entry name" value="OMPdecase_type-2"/>
</dbReference>
<evidence type="ECO:0000259" key="8">
    <source>
        <dbReference type="SMART" id="SM00934"/>
    </source>
</evidence>
<accession>A0A0G0WMW5</accession>
<evidence type="ECO:0000256" key="5">
    <source>
        <dbReference type="ARBA" id="ARBA00023239"/>
    </source>
</evidence>
<evidence type="ECO:0000256" key="3">
    <source>
        <dbReference type="ARBA" id="ARBA00022793"/>
    </source>
</evidence>
<dbReference type="PANTHER" id="PTHR43375:SF1">
    <property type="entry name" value="OROTIDINE 5'-PHOSPHATE DECARBOXYLASE"/>
    <property type="match status" value="1"/>
</dbReference>